<reference evidence="1" key="1">
    <citation type="journal article" date="2014" name="Int. J. Syst. Evol. Microbiol.">
        <title>Complete genome sequence of Corynebacterium casei LMG S-19264T (=DSM 44701T), isolated from a smear-ripened cheese.</title>
        <authorList>
            <consortium name="US DOE Joint Genome Institute (JGI-PGF)"/>
            <person name="Walter F."/>
            <person name="Albersmeier A."/>
            <person name="Kalinowski J."/>
            <person name="Ruckert C."/>
        </authorList>
    </citation>
    <scope>NUCLEOTIDE SEQUENCE</scope>
    <source>
        <strain evidence="1">CGMCC 1.15880</strain>
    </source>
</reference>
<organism evidence="1 2">
    <name type="scientific">Neptunicoccus cionae</name>
    <dbReference type="NCBI Taxonomy" id="2035344"/>
    <lineage>
        <taxon>Bacteria</taxon>
        <taxon>Pseudomonadati</taxon>
        <taxon>Pseudomonadota</taxon>
        <taxon>Alphaproteobacteria</taxon>
        <taxon>Rhodobacterales</taxon>
        <taxon>Paracoccaceae</taxon>
        <taxon>Neptunicoccus</taxon>
    </lineage>
</organism>
<evidence type="ECO:0000313" key="2">
    <source>
        <dbReference type="Proteomes" id="UP000628017"/>
    </source>
</evidence>
<name>A0A916QSY6_9RHOB</name>
<dbReference type="AlphaFoldDB" id="A0A916QSY6"/>
<dbReference type="Proteomes" id="UP000628017">
    <property type="component" value="Unassembled WGS sequence"/>
</dbReference>
<dbReference type="EMBL" id="BMKA01000001">
    <property type="protein sequence ID" value="GGA06816.1"/>
    <property type="molecule type" value="Genomic_DNA"/>
</dbReference>
<protein>
    <submittedName>
        <fullName evidence="1">Uncharacterized protein</fullName>
    </submittedName>
</protein>
<proteinExistence type="predicted"/>
<comment type="caution">
    <text evidence="1">The sequence shown here is derived from an EMBL/GenBank/DDBJ whole genome shotgun (WGS) entry which is preliminary data.</text>
</comment>
<gene>
    <name evidence="1" type="ORF">GCM10011498_03250</name>
</gene>
<reference evidence="1" key="2">
    <citation type="submission" date="2020-09" db="EMBL/GenBank/DDBJ databases">
        <authorList>
            <person name="Sun Q."/>
            <person name="Zhou Y."/>
        </authorList>
    </citation>
    <scope>NUCLEOTIDE SEQUENCE</scope>
    <source>
        <strain evidence="1">CGMCC 1.15880</strain>
    </source>
</reference>
<accession>A0A916QSY6</accession>
<keyword evidence="2" id="KW-1185">Reference proteome</keyword>
<evidence type="ECO:0000313" key="1">
    <source>
        <dbReference type="EMBL" id="GGA06816.1"/>
    </source>
</evidence>
<sequence>MLPSTLRGTEDAPLNVDLSGVQFSDPENDILALRLTASEGRIDLGAATSGVTVSQTGTATAALYGTAAALEAYLQTVNAVQYTGAQDVFGDAAATLTLTVSDGDAETIAGVISIDLADAVDSQTAVDGENHLIGGLGRTF</sequence>